<reference evidence="3 4" key="1">
    <citation type="submission" date="2016-12" db="EMBL/GenBank/DDBJ databases">
        <title>Trade-off between light-utilization and light-protection in marine flavobacteria.</title>
        <authorList>
            <person name="Kumagai Y."/>
            <person name="Yoshizawa S."/>
            <person name="Kogure K."/>
            <person name="Iwasaki W."/>
        </authorList>
    </citation>
    <scope>NUCLEOTIDE SEQUENCE [LARGE SCALE GENOMIC DNA]</scope>
    <source>
        <strain evidence="3 4">KCTC 22729</strain>
    </source>
</reference>
<dbReference type="Pfam" id="PF18962">
    <property type="entry name" value="Por_Secre_tail"/>
    <property type="match status" value="1"/>
</dbReference>
<evidence type="ECO:0000259" key="2">
    <source>
        <dbReference type="Pfam" id="PF18962"/>
    </source>
</evidence>
<protein>
    <recommendedName>
        <fullName evidence="2">Secretion system C-terminal sorting domain-containing protein</fullName>
    </recommendedName>
</protein>
<dbReference type="NCBIfam" id="TIGR04183">
    <property type="entry name" value="Por_Secre_tail"/>
    <property type="match status" value="1"/>
</dbReference>
<evidence type="ECO:0000313" key="4">
    <source>
        <dbReference type="Proteomes" id="UP000237608"/>
    </source>
</evidence>
<evidence type="ECO:0000313" key="3">
    <source>
        <dbReference type="EMBL" id="PQJ75136.1"/>
    </source>
</evidence>
<dbReference type="RefSeq" id="WP_105046278.1">
    <property type="nucleotide sequence ID" value="NZ_CP150662.1"/>
</dbReference>
<comment type="caution">
    <text evidence="3">The sequence shown here is derived from an EMBL/GenBank/DDBJ whole genome shotgun (WGS) entry which is preliminary data.</text>
</comment>
<evidence type="ECO:0000256" key="1">
    <source>
        <dbReference type="ARBA" id="ARBA00022729"/>
    </source>
</evidence>
<dbReference type="SUPFAM" id="SSF55486">
    <property type="entry name" value="Metalloproteases ('zincins'), catalytic domain"/>
    <property type="match status" value="2"/>
</dbReference>
<dbReference type="EMBL" id="MSCL01000001">
    <property type="protein sequence ID" value="PQJ75136.1"/>
    <property type="molecule type" value="Genomic_DNA"/>
</dbReference>
<keyword evidence="4" id="KW-1185">Reference proteome</keyword>
<dbReference type="InterPro" id="IPR024079">
    <property type="entry name" value="MetalloPept_cat_dom_sf"/>
</dbReference>
<dbReference type="OrthoDB" id="614750at2"/>
<gene>
    <name evidence="3" type="ORF">BTO13_07700</name>
</gene>
<accession>A0A2S7WCK3</accession>
<dbReference type="Proteomes" id="UP000237608">
    <property type="component" value="Unassembled WGS sequence"/>
</dbReference>
<name>A0A2S7WCK3_9FLAO</name>
<organism evidence="3 4">
    <name type="scientific">Polaribacter gangjinensis</name>
    <dbReference type="NCBI Taxonomy" id="574710"/>
    <lineage>
        <taxon>Bacteria</taxon>
        <taxon>Pseudomonadati</taxon>
        <taxon>Bacteroidota</taxon>
        <taxon>Flavobacteriia</taxon>
        <taxon>Flavobacteriales</taxon>
        <taxon>Flavobacteriaceae</taxon>
    </lineage>
</organism>
<sequence length="430" mass="48077">MKKITFLKTRKVLNSMLVILFVMSFCDTFSQKYNFREIKITEPICVYHPDPEPFDKSKIEALRKSVNLTNSPCSNFDVTYIDFTPEAQAAFQHAVDIWSHIIESPVLIRIVARFEPLDENTLGSASPASFNTVSGVPTIDPNKWYPAALYEKLLGQDRGEFEEANDINTRFNSEFDFYFGLDGNPPSGKHDFVSVVLHELGHGLGFVGFANIDGLNGKIRSNNRASIYDNFIVNSENLSILSLPDPSSELFASLTSNNLFSNSQNAISGNNNILPKIYAPSEFNQGSSYSHWDEFVFPAGNSNSLMTPRIASGEANHNPGDITIGFFKDMGWGICSTLSIDEVNVSSKVNVWPNPFTDQISVGFTNLNSTKLQIKLFDIKGSMIFSKQITYDGNYSIYLNDLGSIQKGIYFMTITNTSSNLRFTEKIVKY</sequence>
<dbReference type="GO" id="GO:0008237">
    <property type="term" value="F:metallopeptidase activity"/>
    <property type="evidence" value="ECO:0007669"/>
    <property type="project" value="InterPro"/>
</dbReference>
<dbReference type="AlphaFoldDB" id="A0A2S7WCK3"/>
<proteinExistence type="predicted"/>
<dbReference type="InterPro" id="IPR026444">
    <property type="entry name" value="Secre_tail"/>
</dbReference>
<keyword evidence="1" id="KW-0732">Signal</keyword>
<feature type="domain" description="Secretion system C-terminal sorting" evidence="2">
    <location>
        <begin position="351"/>
        <end position="421"/>
    </location>
</feature>
<dbReference type="Gene3D" id="3.40.390.10">
    <property type="entry name" value="Collagenase (Catalytic Domain)"/>
    <property type="match status" value="1"/>
</dbReference>